<comment type="caution">
    <text evidence="11">The sequence shown here is derived from an EMBL/GenBank/DDBJ whole genome shotgun (WGS) entry which is preliminary data.</text>
</comment>
<dbReference type="SMART" id="SM00268">
    <property type="entry name" value="ACTIN"/>
    <property type="match status" value="1"/>
</dbReference>
<evidence type="ECO:0000256" key="9">
    <source>
        <dbReference type="ARBA" id="ARBA00049360"/>
    </source>
</evidence>
<dbReference type="Gene3D" id="3.30.420.40">
    <property type="match status" value="2"/>
</dbReference>
<dbReference type="FunFam" id="3.90.640.10:FF:000007">
    <property type="entry name" value="Actin like 7B"/>
    <property type="match status" value="1"/>
</dbReference>
<reference evidence="11 12" key="1">
    <citation type="journal article" date="2011" name="Genome Res.">
        <title>Phylogeny-wide analysis of social amoeba genomes highlights ancient origins for complex intercellular communication.</title>
        <authorList>
            <person name="Heidel A.J."/>
            <person name="Lawal H.M."/>
            <person name="Felder M."/>
            <person name="Schilde C."/>
            <person name="Helps N.R."/>
            <person name="Tunggal B."/>
            <person name="Rivero F."/>
            <person name="John U."/>
            <person name="Schleicher M."/>
            <person name="Eichinger L."/>
            <person name="Platzer M."/>
            <person name="Noegel A.A."/>
            <person name="Schaap P."/>
            <person name="Gloeckner G."/>
        </authorList>
    </citation>
    <scope>NUCLEOTIDE SEQUENCE [LARGE SCALE GENOMIC DNA]</scope>
    <source>
        <strain evidence="12">ATCC 26659 / Pp 5 / PN500</strain>
    </source>
</reference>
<comment type="catalytic activity">
    <reaction evidence="9">
        <text>ATP + H2O = ADP + phosphate + H(+)</text>
        <dbReference type="Rhea" id="RHEA:13065"/>
        <dbReference type="ChEBI" id="CHEBI:15377"/>
        <dbReference type="ChEBI" id="CHEBI:15378"/>
        <dbReference type="ChEBI" id="CHEBI:30616"/>
        <dbReference type="ChEBI" id="CHEBI:43474"/>
        <dbReference type="ChEBI" id="CHEBI:456216"/>
    </reaction>
</comment>
<keyword evidence="7" id="KW-0206">Cytoskeleton</keyword>
<dbReference type="FunFam" id="3.30.420.40:FF:000218">
    <property type="entry name" value="actin, alpha sarcomeric/skeletal-like"/>
    <property type="match status" value="1"/>
</dbReference>
<dbReference type="RefSeq" id="XP_020437415.1">
    <property type="nucleotide sequence ID" value="XM_020573298.1"/>
</dbReference>
<keyword evidence="4" id="KW-0547">Nucleotide-binding</keyword>
<keyword evidence="5" id="KW-0378">Hydrolase</keyword>
<dbReference type="AlphaFoldDB" id="D3B1Y2"/>
<comment type="similarity">
    <text evidence="2 10">Belongs to the actin family.</text>
</comment>
<name>D3B1Y2_HETP5</name>
<dbReference type="GO" id="GO:0005856">
    <property type="term" value="C:cytoskeleton"/>
    <property type="evidence" value="ECO:0007669"/>
    <property type="project" value="UniProtKB-SubCell"/>
</dbReference>
<dbReference type="InterPro" id="IPR004000">
    <property type="entry name" value="Actin"/>
</dbReference>
<organism evidence="11 12">
    <name type="scientific">Heterostelium pallidum (strain ATCC 26659 / Pp 5 / PN500)</name>
    <name type="common">Cellular slime mold</name>
    <name type="synonym">Polysphondylium pallidum</name>
    <dbReference type="NCBI Taxonomy" id="670386"/>
    <lineage>
        <taxon>Eukaryota</taxon>
        <taxon>Amoebozoa</taxon>
        <taxon>Evosea</taxon>
        <taxon>Eumycetozoa</taxon>
        <taxon>Dictyostelia</taxon>
        <taxon>Acytosteliales</taxon>
        <taxon>Acytosteliaceae</taxon>
        <taxon>Heterostelium</taxon>
    </lineage>
</organism>
<evidence type="ECO:0000256" key="5">
    <source>
        <dbReference type="ARBA" id="ARBA00022801"/>
    </source>
</evidence>
<dbReference type="PRINTS" id="PR00190">
    <property type="entry name" value="ACTIN"/>
</dbReference>
<dbReference type="GO" id="GO:0016787">
    <property type="term" value="F:hydrolase activity"/>
    <property type="evidence" value="ECO:0007669"/>
    <property type="project" value="UniProtKB-KW"/>
</dbReference>
<dbReference type="InterPro" id="IPR043129">
    <property type="entry name" value="ATPase_NBD"/>
</dbReference>
<evidence type="ECO:0000313" key="12">
    <source>
        <dbReference type="Proteomes" id="UP000001396"/>
    </source>
</evidence>
<proteinExistence type="inferred from homology"/>
<comment type="subcellular location">
    <subcellularLocation>
        <location evidence="1">Cytoplasm</location>
        <location evidence="1">Cytoskeleton</location>
    </subcellularLocation>
</comment>
<accession>D3B1Y2</accession>
<protein>
    <submittedName>
        <fullName evidence="11">Actin</fullName>
    </submittedName>
</protein>
<comment type="function">
    <text evidence="8">Actins are highly conserved proteins that are involved in various types of cell motility and are ubiquitously expressed in all eukaryotic cells. Multiple isoforms are involved in various cellular functions such as cytoskeleton structure, cell mobility, chromosome movement and muscle contraction.</text>
</comment>
<dbReference type="SUPFAM" id="SSF53067">
    <property type="entry name" value="Actin-like ATPase domain"/>
    <property type="match status" value="2"/>
</dbReference>
<keyword evidence="3" id="KW-0963">Cytoplasm</keyword>
<dbReference type="Proteomes" id="UP000001396">
    <property type="component" value="Unassembled WGS sequence"/>
</dbReference>
<evidence type="ECO:0000256" key="3">
    <source>
        <dbReference type="ARBA" id="ARBA00022490"/>
    </source>
</evidence>
<evidence type="ECO:0000256" key="6">
    <source>
        <dbReference type="ARBA" id="ARBA00022840"/>
    </source>
</evidence>
<dbReference type="STRING" id="670386.D3B1Y2"/>
<dbReference type="Gene3D" id="3.90.640.10">
    <property type="entry name" value="Actin, Chain A, domain 4"/>
    <property type="match status" value="1"/>
</dbReference>
<evidence type="ECO:0000313" key="11">
    <source>
        <dbReference type="EMBL" id="EFA85306.1"/>
    </source>
</evidence>
<sequence>MDEEFALILDNAGFEGDDSPRIVIPTVVGKPRNITFMVGMNVKDSYVGDEAISKRGICVLKYPVAHGIVYNWDDMEKLWNHVFFNELRCAPEEHTVLLTEVPFNPKAHREKMTQIMFETFNVPALYIATQPVLSLYASGRSTGVVVESGHNVTHIVPIYEGYALSHAITRLGFGGDCLTNYMIKLLTERGWSLTGTSERDIYHEIKEKLAYVALDFEAEQQLLAEHSNDLEKSFDLPDKQVLTIGLERFKCTEPLFDPSLIEFETVGIHKAIFNSINKCDKDIQSAMFSNVVLSGGNTMFPGLPQRLSKELTALAPKGTKIRVIAPPERKYSAWIGGSLLVAHPRFKQMIMTREEYDEIGPTLVHRKCF</sequence>
<keyword evidence="6" id="KW-0067">ATP-binding</keyword>
<evidence type="ECO:0000256" key="2">
    <source>
        <dbReference type="ARBA" id="ARBA00006752"/>
    </source>
</evidence>
<evidence type="ECO:0000256" key="8">
    <source>
        <dbReference type="ARBA" id="ARBA00025474"/>
    </source>
</evidence>
<evidence type="ECO:0000256" key="1">
    <source>
        <dbReference type="ARBA" id="ARBA00004245"/>
    </source>
</evidence>
<evidence type="ECO:0000256" key="10">
    <source>
        <dbReference type="RuleBase" id="RU000487"/>
    </source>
</evidence>
<dbReference type="FunFam" id="3.30.420.40:FF:000148">
    <property type="entry name" value="Actin, alpha skeletal muscle"/>
    <property type="match status" value="1"/>
</dbReference>
<evidence type="ECO:0000256" key="4">
    <source>
        <dbReference type="ARBA" id="ARBA00022741"/>
    </source>
</evidence>
<dbReference type="GO" id="GO:0005524">
    <property type="term" value="F:ATP binding"/>
    <property type="evidence" value="ECO:0007669"/>
    <property type="project" value="UniProtKB-KW"/>
</dbReference>
<dbReference type="EMBL" id="ADBJ01000008">
    <property type="protein sequence ID" value="EFA85306.1"/>
    <property type="molecule type" value="Genomic_DNA"/>
</dbReference>
<gene>
    <name evidence="11" type="ORF">PPL_02307</name>
</gene>
<keyword evidence="12" id="KW-1185">Reference proteome</keyword>
<dbReference type="Pfam" id="PF00022">
    <property type="entry name" value="Actin"/>
    <property type="match status" value="1"/>
</dbReference>
<dbReference type="GeneID" id="31357832"/>
<dbReference type="PANTHER" id="PTHR11937">
    <property type="entry name" value="ACTIN"/>
    <property type="match status" value="1"/>
</dbReference>
<evidence type="ECO:0000256" key="7">
    <source>
        <dbReference type="ARBA" id="ARBA00023212"/>
    </source>
</evidence>
<dbReference type="InParanoid" id="D3B1Y2"/>